<dbReference type="CDD" id="cd08023">
    <property type="entry name" value="GH16_laminarinase_like"/>
    <property type="match status" value="1"/>
</dbReference>
<dbReference type="GO" id="GO:0005975">
    <property type="term" value="P:carbohydrate metabolic process"/>
    <property type="evidence" value="ECO:0007669"/>
    <property type="project" value="InterPro"/>
</dbReference>
<sequence>MKKTIAFAAGIIFAAAPFFAQTSYSESDLVWKDDFDGNSLNLDDWNYEYHEPGWVNNELQEYVDSKENIYVKDGNLVIQAVQKKARGGKTAYTSGRINTRGKHDFKYGRIEARIKFPSGKGFLPAFWMMPTEENLYGQWPKCGEIDIAEVLGDRTKEIYGTLHYGEPHKESQGKAAAQGKSFSDDWHIVACEWEPGEIRFYADGKMYHKENSWYTKRKGFGEVTYPAPFDQPFYIILNLAVGGNWPGNPDRTTKFAKNAQLLVDYVKVYQKKSYDENVRKPESGKAEFRTADSDGNYIRKDGGSWNFLLAQGGKGSFDYDGGNIVITSDAAGSVDYSVQLVQAGLPMLKGAEYRLSFDASAEKERTIITAVTAPEAGWIRYLKDTKIKVGPQKKHFDFTFKMNDADDPAGRLEFNLGNQNSTAAVRISGVRLEMVSAPQNSSGKKSVLPDGNLVHNGEFQEGENRLAEWSVSAKNGAKFQVTNTDNIRKFRAENPKDAEIRLVQEGIPLVPGTEYLLSFDSSSASSGKIKAEISGKSFEASLSSGEKKFKFVFTAEKEKSSALSFSFDTDGTVLLDNVRIQENAMLVNGNFSSGLTGYEVYLNESASADYAVDSLSEDNAFCMNISDTGNLDWMIQLKQNGITLEKGKKYRIEFDAKSTIDRTIMFALQRDGSSDNNWIPYSGTQKIDVSKEFKRYSCEFTMNEQTDRAVILSVSMGAVNDKQITRKHTVTVDNIVLEEKGN</sequence>
<dbReference type="InterPro" id="IPR000757">
    <property type="entry name" value="Beta-glucanase-like"/>
</dbReference>
<dbReference type="EMBL" id="CP002631">
    <property type="protein sequence ID" value="AEB15412.1"/>
    <property type="molecule type" value="Genomic_DNA"/>
</dbReference>
<keyword evidence="2 5" id="KW-0378">Hydrolase</keyword>
<gene>
    <name evidence="5" type="ordered locus">Tresu_2550</name>
</gene>
<dbReference type="EC" id="3.2.1.39" evidence="5"/>
<keyword evidence="5" id="KW-0326">Glycosidase</keyword>
<organism evidence="5 6">
    <name type="scientific">Treponema succinifaciens (strain ATCC 33096 / DSM 2489 / 6091)</name>
    <dbReference type="NCBI Taxonomy" id="869209"/>
    <lineage>
        <taxon>Bacteria</taxon>
        <taxon>Pseudomonadati</taxon>
        <taxon>Spirochaetota</taxon>
        <taxon>Spirochaetia</taxon>
        <taxon>Spirochaetales</taxon>
        <taxon>Treponemataceae</taxon>
        <taxon>Treponema</taxon>
    </lineage>
</organism>
<dbReference type="HOGENOM" id="CLU_004151_0_0_12"/>
<reference evidence="6" key="2">
    <citation type="submission" date="2011-04" db="EMBL/GenBank/DDBJ databases">
        <title>The complete genome of chromosome of Treponema succinifaciens DSM 2489.</title>
        <authorList>
            <person name="Lucas S."/>
            <person name="Copeland A."/>
            <person name="Lapidus A."/>
            <person name="Bruce D."/>
            <person name="Goodwin L."/>
            <person name="Pitluck S."/>
            <person name="Peters L."/>
            <person name="Kyrpides N."/>
            <person name="Mavromatis K."/>
            <person name="Ivanova N."/>
            <person name="Ovchinnikova G."/>
            <person name="Teshima H."/>
            <person name="Detter J.C."/>
            <person name="Tapia R."/>
            <person name="Han C."/>
            <person name="Land M."/>
            <person name="Hauser L."/>
            <person name="Markowitz V."/>
            <person name="Cheng J.-F."/>
            <person name="Hugenholtz P."/>
            <person name="Woyke T."/>
            <person name="Wu D."/>
            <person name="Gronow S."/>
            <person name="Wellnitz S."/>
            <person name="Brambilla E."/>
            <person name="Klenk H.-P."/>
            <person name="Eisen J.A."/>
        </authorList>
    </citation>
    <scope>NUCLEOTIDE SEQUENCE [LARGE SCALE GENOMIC DNA]</scope>
    <source>
        <strain evidence="6">ATCC 33096 / DSM 2489 / 6091</strain>
    </source>
</reference>
<feature type="domain" description="GH16" evidence="4">
    <location>
        <begin position="33"/>
        <end position="274"/>
    </location>
</feature>
<evidence type="ECO:0000313" key="5">
    <source>
        <dbReference type="EMBL" id="AEB15412.1"/>
    </source>
</evidence>
<dbReference type="GO" id="GO:0042973">
    <property type="term" value="F:glucan endo-1,3-beta-D-glucosidase activity"/>
    <property type="evidence" value="ECO:0007669"/>
    <property type="project" value="UniProtKB-EC"/>
</dbReference>
<evidence type="ECO:0000256" key="2">
    <source>
        <dbReference type="ARBA" id="ARBA00022801"/>
    </source>
</evidence>
<dbReference type="KEGG" id="tsu:Tresu_2550"/>
<dbReference type="SUPFAM" id="SSF49785">
    <property type="entry name" value="Galactose-binding domain-like"/>
    <property type="match status" value="3"/>
</dbReference>
<evidence type="ECO:0000256" key="3">
    <source>
        <dbReference type="SAM" id="SignalP"/>
    </source>
</evidence>
<dbReference type="InterPro" id="IPR003305">
    <property type="entry name" value="CenC_carb-bd"/>
</dbReference>
<dbReference type="InterPro" id="IPR013320">
    <property type="entry name" value="ConA-like_dom_sf"/>
</dbReference>
<dbReference type="AlphaFoldDB" id="F2NXR8"/>
<dbReference type="SUPFAM" id="SSF49899">
    <property type="entry name" value="Concanavalin A-like lectins/glucanases"/>
    <property type="match status" value="1"/>
</dbReference>
<accession>F2NXR8</accession>
<reference evidence="5 6" key="1">
    <citation type="journal article" date="2011" name="Stand. Genomic Sci.">
        <title>Complete genome sequence of Treponema succinifaciens type strain (6091).</title>
        <authorList>
            <person name="Han C."/>
            <person name="Gronow S."/>
            <person name="Teshima H."/>
            <person name="Lapidus A."/>
            <person name="Nolan M."/>
            <person name="Lucas S."/>
            <person name="Hammon N."/>
            <person name="Deshpande S."/>
            <person name="Cheng J.F."/>
            <person name="Zeytun A."/>
            <person name="Tapia R."/>
            <person name="Goodwin L."/>
            <person name="Pitluck S."/>
            <person name="Liolios K."/>
            <person name="Pagani I."/>
            <person name="Ivanova N."/>
            <person name="Mavromatis K."/>
            <person name="Mikhailova N."/>
            <person name="Huntemann M."/>
            <person name="Pati A."/>
            <person name="Chen A."/>
            <person name="Palaniappan K."/>
            <person name="Land M."/>
            <person name="Hauser L."/>
            <person name="Brambilla E.M."/>
            <person name="Rohde M."/>
            <person name="Goker M."/>
            <person name="Woyke T."/>
            <person name="Bristow J."/>
            <person name="Eisen J.A."/>
            <person name="Markowitz V."/>
            <person name="Hugenholtz P."/>
            <person name="Kyrpides N.C."/>
            <person name="Klenk H.P."/>
            <person name="Detter J.C."/>
        </authorList>
    </citation>
    <scope>NUCLEOTIDE SEQUENCE [LARGE SCALE GENOMIC DNA]</scope>
    <source>
        <strain evidence="6">ATCC 33096 / DSM 2489 / 6091</strain>
    </source>
</reference>
<proteinExistence type="inferred from homology"/>
<keyword evidence="3" id="KW-0732">Signal</keyword>
<dbReference type="Gene3D" id="2.60.120.260">
    <property type="entry name" value="Galactose-binding domain-like"/>
    <property type="match status" value="3"/>
</dbReference>
<protein>
    <submittedName>
        <fullName evidence="5">Glucan endo-1,3-beta-D-glucosidase</fullName>
        <ecNumber evidence="5">3.2.1.39</ecNumber>
    </submittedName>
</protein>
<dbReference type="Proteomes" id="UP000006852">
    <property type="component" value="Chromosome"/>
</dbReference>
<comment type="similarity">
    <text evidence="1">Belongs to the glycosyl hydrolase 16 family.</text>
</comment>
<dbReference type="Pfam" id="PF00722">
    <property type="entry name" value="Glyco_hydro_16"/>
    <property type="match status" value="1"/>
</dbReference>
<dbReference type="PROSITE" id="PS51762">
    <property type="entry name" value="GH16_2"/>
    <property type="match status" value="1"/>
</dbReference>
<dbReference type="Pfam" id="PF02018">
    <property type="entry name" value="CBM_4_9"/>
    <property type="match status" value="3"/>
</dbReference>
<dbReference type="OrthoDB" id="9809583at2"/>
<evidence type="ECO:0000259" key="4">
    <source>
        <dbReference type="PROSITE" id="PS51762"/>
    </source>
</evidence>
<evidence type="ECO:0000256" key="1">
    <source>
        <dbReference type="ARBA" id="ARBA00006865"/>
    </source>
</evidence>
<dbReference type="GeneID" id="302999662"/>
<dbReference type="InterPro" id="IPR050546">
    <property type="entry name" value="Glycosyl_Hydrlase_16"/>
</dbReference>
<dbReference type="eggNOG" id="COG2273">
    <property type="taxonomic scope" value="Bacteria"/>
</dbReference>
<dbReference type="PANTHER" id="PTHR10963">
    <property type="entry name" value="GLYCOSYL HYDROLASE-RELATED"/>
    <property type="match status" value="1"/>
</dbReference>
<dbReference type="STRING" id="869209.Tresu_2550"/>
<dbReference type="InterPro" id="IPR008979">
    <property type="entry name" value="Galactose-bd-like_sf"/>
</dbReference>
<evidence type="ECO:0000313" key="6">
    <source>
        <dbReference type="Proteomes" id="UP000006852"/>
    </source>
</evidence>
<dbReference type="RefSeq" id="WP_013702662.1">
    <property type="nucleotide sequence ID" value="NC_015385.1"/>
</dbReference>
<name>F2NXR8_TRES6</name>
<dbReference type="PANTHER" id="PTHR10963:SF55">
    <property type="entry name" value="GLYCOSIDE HYDROLASE FAMILY 16 PROTEIN"/>
    <property type="match status" value="1"/>
</dbReference>
<feature type="chain" id="PRO_5003287532" evidence="3">
    <location>
        <begin position="21"/>
        <end position="742"/>
    </location>
</feature>
<feature type="signal peptide" evidence="3">
    <location>
        <begin position="1"/>
        <end position="20"/>
    </location>
</feature>
<dbReference type="Gene3D" id="2.60.120.200">
    <property type="match status" value="1"/>
</dbReference>
<keyword evidence="6" id="KW-1185">Reference proteome</keyword>